<keyword evidence="13" id="KW-1185">Reference proteome</keyword>
<keyword evidence="4" id="KW-1003">Cell membrane</keyword>
<evidence type="ECO:0000313" key="12">
    <source>
        <dbReference type="EMBL" id="PJG82072.1"/>
    </source>
</evidence>
<organism evidence="12 13">
    <name type="scientific">Caviibacterium pharyngocola</name>
    <dbReference type="NCBI Taxonomy" id="28159"/>
    <lineage>
        <taxon>Bacteria</taxon>
        <taxon>Pseudomonadati</taxon>
        <taxon>Pseudomonadota</taxon>
        <taxon>Gammaproteobacteria</taxon>
        <taxon>Pasteurellales</taxon>
        <taxon>Pasteurellaceae</taxon>
        <taxon>Caviibacterium</taxon>
    </lineage>
</organism>
<keyword evidence="3 10" id="KW-0813">Transport</keyword>
<dbReference type="PANTHER" id="PTHR30450">
    <property type="entry name" value="ABC TRANSPORTER PERMEASE"/>
    <property type="match status" value="1"/>
</dbReference>
<dbReference type="Gene3D" id="1.10.3720.10">
    <property type="entry name" value="MetI-like"/>
    <property type="match status" value="1"/>
</dbReference>
<dbReference type="RefSeq" id="WP_100297566.1">
    <property type="nucleotide sequence ID" value="NZ_PHGZ01000030.1"/>
</dbReference>
<evidence type="ECO:0000256" key="9">
    <source>
        <dbReference type="ARBA" id="ARBA00068615"/>
    </source>
</evidence>
<feature type="transmembrane region" description="Helical" evidence="10">
    <location>
        <begin position="93"/>
        <end position="117"/>
    </location>
</feature>
<evidence type="ECO:0000256" key="2">
    <source>
        <dbReference type="ARBA" id="ARBA00007069"/>
    </source>
</evidence>
<feature type="transmembrane region" description="Helical" evidence="10">
    <location>
        <begin position="199"/>
        <end position="219"/>
    </location>
</feature>
<dbReference type="InterPro" id="IPR035906">
    <property type="entry name" value="MetI-like_sf"/>
</dbReference>
<dbReference type="GO" id="GO:0048473">
    <property type="term" value="P:D-methionine transmembrane transport"/>
    <property type="evidence" value="ECO:0007669"/>
    <property type="project" value="TreeGrafter"/>
</dbReference>
<proteinExistence type="inferred from homology"/>
<dbReference type="AlphaFoldDB" id="A0A2M8RT54"/>
<evidence type="ECO:0000313" key="13">
    <source>
        <dbReference type="Proteomes" id="UP000230282"/>
    </source>
</evidence>
<evidence type="ECO:0000259" key="11">
    <source>
        <dbReference type="PROSITE" id="PS50928"/>
    </source>
</evidence>
<dbReference type="Proteomes" id="UP000230282">
    <property type="component" value="Unassembled WGS sequence"/>
</dbReference>
<feature type="domain" description="ABC transmembrane type-1" evidence="11">
    <location>
        <begin position="25"/>
        <end position="219"/>
    </location>
</feature>
<protein>
    <recommendedName>
        <fullName evidence="9">Probable D-methionine transport system permease protein MetI</fullName>
    </recommendedName>
</protein>
<evidence type="ECO:0000256" key="10">
    <source>
        <dbReference type="RuleBase" id="RU363032"/>
    </source>
</evidence>
<name>A0A2M8RT54_9PAST</name>
<dbReference type="InterPro" id="IPR000515">
    <property type="entry name" value="MetI-like"/>
</dbReference>
<dbReference type="GO" id="GO:0005886">
    <property type="term" value="C:plasma membrane"/>
    <property type="evidence" value="ECO:0007669"/>
    <property type="project" value="UniProtKB-SubCell"/>
</dbReference>
<comment type="subcellular location">
    <subcellularLocation>
        <location evidence="1">Cell inner membrane</location>
        <topology evidence="1">Multi-pass membrane protein</topology>
    </subcellularLocation>
    <subcellularLocation>
        <location evidence="10">Cell membrane</location>
        <topology evidence="10">Multi-pass membrane protein</topology>
    </subcellularLocation>
</comment>
<keyword evidence="5 10" id="KW-0812">Transmembrane</keyword>
<evidence type="ECO:0000256" key="4">
    <source>
        <dbReference type="ARBA" id="ARBA00022475"/>
    </source>
</evidence>
<comment type="caution">
    <text evidence="12">The sequence shown here is derived from an EMBL/GenBank/DDBJ whole genome shotgun (WGS) entry which is preliminary data.</text>
</comment>
<reference evidence="12 13" key="1">
    <citation type="submission" date="2017-11" db="EMBL/GenBank/DDBJ databases">
        <title>Reclassification of Bisgaard taxon 5 as Caviibacterium pharyngocola gen. nov., sp. nov.</title>
        <authorList>
            <person name="Christensen H."/>
        </authorList>
    </citation>
    <scope>NUCLEOTIDE SEQUENCE [LARGE SCALE GENOMIC DNA]</scope>
    <source>
        <strain evidence="12 13">7_3</strain>
    </source>
</reference>
<dbReference type="InterPro" id="IPR051322">
    <property type="entry name" value="AA_ABC_Transporter_Permease"/>
</dbReference>
<comment type="function">
    <text evidence="8">Part of the binding-protein-dependent transport system for D-methionine. Probably responsible for the translocation of the substrate across the membrane.</text>
</comment>
<evidence type="ECO:0000256" key="7">
    <source>
        <dbReference type="ARBA" id="ARBA00023136"/>
    </source>
</evidence>
<dbReference type="PANTHER" id="PTHR30450:SF1">
    <property type="entry name" value="D-METHIONINE TRANSPORT SYSTEM PERMEASE PROTEIN METI-RELATED"/>
    <property type="match status" value="1"/>
</dbReference>
<keyword evidence="6 10" id="KW-1133">Transmembrane helix</keyword>
<evidence type="ECO:0000256" key="8">
    <source>
        <dbReference type="ARBA" id="ARBA00057275"/>
    </source>
</evidence>
<feature type="transmembrane region" description="Helical" evidence="10">
    <location>
        <begin position="29"/>
        <end position="52"/>
    </location>
</feature>
<sequence length="229" mass="25049">MWTEFMSEFSRQLTPQVWELIANSSLETVYMSFAATLFAVIFGLPLGVVTFLTQQGQALENRKVNRLLEVLINIGRSIPFIILLFDLMPVTRFLVGTTLGTTAAIIPLSVSALPFFARLTSNALGDIPSGLTETAKAMGTSVWQLITRFYLPEALPVLIKAMTLTLIALIGYSAMAGAVGGGGLGNTAISYGLHRNMTYVLWVSTIIIVLIVMLCEKYGNKLADHFDHR</sequence>
<dbReference type="FunFam" id="1.10.3720.10:FF:000002">
    <property type="entry name" value="D-methionine ABC transporter permease MetI"/>
    <property type="match status" value="1"/>
</dbReference>
<dbReference type="OrthoDB" id="9793490at2"/>
<gene>
    <name evidence="12" type="ORF">CVP04_11035</name>
</gene>
<evidence type="ECO:0000256" key="3">
    <source>
        <dbReference type="ARBA" id="ARBA00022448"/>
    </source>
</evidence>
<feature type="transmembrane region" description="Helical" evidence="10">
    <location>
        <begin position="157"/>
        <end position="179"/>
    </location>
</feature>
<dbReference type="CDD" id="cd06261">
    <property type="entry name" value="TM_PBP2"/>
    <property type="match status" value="1"/>
</dbReference>
<dbReference type="Pfam" id="PF00528">
    <property type="entry name" value="BPD_transp_1"/>
    <property type="match status" value="1"/>
</dbReference>
<evidence type="ECO:0000256" key="6">
    <source>
        <dbReference type="ARBA" id="ARBA00022989"/>
    </source>
</evidence>
<comment type="similarity">
    <text evidence="2">Belongs to the binding-protein-dependent transport system permease family. CysTW subfamily.</text>
</comment>
<evidence type="ECO:0000256" key="1">
    <source>
        <dbReference type="ARBA" id="ARBA00004429"/>
    </source>
</evidence>
<dbReference type="EMBL" id="PHGZ01000030">
    <property type="protein sequence ID" value="PJG82072.1"/>
    <property type="molecule type" value="Genomic_DNA"/>
</dbReference>
<accession>A0A2M8RT54</accession>
<evidence type="ECO:0000256" key="5">
    <source>
        <dbReference type="ARBA" id="ARBA00022692"/>
    </source>
</evidence>
<keyword evidence="7 10" id="KW-0472">Membrane</keyword>
<dbReference type="SUPFAM" id="SSF161098">
    <property type="entry name" value="MetI-like"/>
    <property type="match status" value="1"/>
</dbReference>
<dbReference type="PROSITE" id="PS50928">
    <property type="entry name" value="ABC_TM1"/>
    <property type="match status" value="1"/>
</dbReference>